<reference evidence="1" key="1">
    <citation type="journal article" date="2020" name="Stud. Mycol.">
        <title>101 Dothideomycetes genomes: a test case for predicting lifestyles and emergence of pathogens.</title>
        <authorList>
            <person name="Haridas S."/>
            <person name="Albert R."/>
            <person name="Binder M."/>
            <person name="Bloem J."/>
            <person name="Labutti K."/>
            <person name="Salamov A."/>
            <person name="Andreopoulos B."/>
            <person name="Baker S."/>
            <person name="Barry K."/>
            <person name="Bills G."/>
            <person name="Bluhm B."/>
            <person name="Cannon C."/>
            <person name="Castanera R."/>
            <person name="Culley D."/>
            <person name="Daum C."/>
            <person name="Ezra D."/>
            <person name="Gonzalez J."/>
            <person name="Henrissat B."/>
            <person name="Kuo A."/>
            <person name="Liang C."/>
            <person name="Lipzen A."/>
            <person name="Lutzoni F."/>
            <person name="Magnuson J."/>
            <person name="Mondo S."/>
            <person name="Nolan M."/>
            <person name="Ohm R."/>
            <person name="Pangilinan J."/>
            <person name="Park H.-J."/>
            <person name="Ramirez L."/>
            <person name="Alfaro M."/>
            <person name="Sun H."/>
            <person name="Tritt A."/>
            <person name="Yoshinaga Y."/>
            <person name="Zwiers L.-H."/>
            <person name="Turgeon B."/>
            <person name="Goodwin S."/>
            <person name="Spatafora J."/>
            <person name="Crous P."/>
            <person name="Grigoriev I."/>
        </authorList>
    </citation>
    <scope>NUCLEOTIDE SEQUENCE</scope>
    <source>
        <strain evidence="1">CBS 107.79</strain>
    </source>
</reference>
<accession>A0A6A5VD40</accession>
<name>A0A6A5VD40_9PLEO</name>
<dbReference type="OrthoDB" id="3737176at2759"/>
<evidence type="ECO:0000313" key="1">
    <source>
        <dbReference type="EMBL" id="KAF1974630.1"/>
    </source>
</evidence>
<organism evidence="1 2">
    <name type="scientific">Bimuria novae-zelandiae CBS 107.79</name>
    <dbReference type="NCBI Taxonomy" id="1447943"/>
    <lineage>
        <taxon>Eukaryota</taxon>
        <taxon>Fungi</taxon>
        <taxon>Dikarya</taxon>
        <taxon>Ascomycota</taxon>
        <taxon>Pezizomycotina</taxon>
        <taxon>Dothideomycetes</taxon>
        <taxon>Pleosporomycetidae</taxon>
        <taxon>Pleosporales</taxon>
        <taxon>Massarineae</taxon>
        <taxon>Didymosphaeriaceae</taxon>
        <taxon>Bimuria</taxon>
    </lineage>
</organism>
<protein>
    <submittedName>
        <fullName evidence="1">Uncharacterized protein</fullName>
    </submittedName>
</protein>
<keyword evidence="2" id="KW-1185">Reference proteome</keyword>
<sequence>MLRYMVAWEEFITRIMKGLKQNRELINNAVDESQKGVHVMYPKLVWVAQKKEA</sequence>
<proteinExistence type="predicted"/>
<dbReference type="Proteomes" id="UP000800036">
    <property type="component" value="Unassembled WGS sequence"/>
</dbReference>
<evidence type="ECO:0000313" key="2">
    <source>
        <dbReference type="Proteomes" id="UP000800036"/>
    </source>
</evidence>
<dbReference type="AlphaFoldDB" id="A0A6A5VD40"/>
<gene>
    <name evidence="1" type="ORF">BU23DRAFT_553282</name>
</gene>
<dbReference type="EMBL" id="ML976674">
    <property type="protein sequence ID" value="KAF1974630.1"/>
    <property type="molecule type" value="Genomic_DNA"/>
</dbReference>